<organism evidence="2 3">
    <name type="scientific">Plectus sambesii</name>
    <dbReference type="NCBI Taxonomy" id="2011161"/>
    <lineage>
        <taxon>Eukaryota</taxon>
        <taxon>Metazoa</taxon>
        <taxon>Ecdysozoa</taxon>
        <taxon>Nematoda</taxon>
        <taxon>Chromadorea</taxon>
        <taxon>Plectida</taxon>
        <taxon>Plectina</taxon>
        <taxon>Plectoidea</taxon>
        <taxon>Plectidae</taxon>
        <taxon>Plectus</taxon>
    </lineage>
</organism>
<reference evidence="3" key="1">
    <citation type="submission" date="2022-11" db="UniProtKB">
        <authorList>
            <consortium name="WormBaseParasite"/>
        </authorList>
    </citation>
    <scope>IDENTIFICATION</scope>
</reference>
<dbReference type="AlphaFoldDB" id="A0A914USK3"/>
<proteinExistence type="predicted"/>
<dbReference type="Proteomes" id="UP000887566">
    <property type="component" value="Unplaced"/>
</dbReference>
<evidence type="ECO:0000256" key="1">
    <source>
        <dbReference type="SAM" id="MobiDB-lite"/>
    </source>
</evidence>
<name>A0A914USK3_9BILA</name>
<protein>
    <submittedName>
        <fullName evidence="3">Uncharacterized protein</fullName>
    </submittedName>
</protein>
<feature type="region of interest" description="Disordered" evidence="1">
    <location>
        <begin position="90"/>
        <end position="143"/>
    </location>
</feature>
<keyword evidence="2" id="KW-1185">Reference proteome</keyword>
<evidence type="ECO:0000313" key="2">
    <source>
        <dbReference type="Proteomes" id="UP000887566"/>
    </source>
</evidence>
<accession>A0A914USK3</accession>
<dbReference type="WBParaSite" id="PSAMB.scaffold12262size2853.g34751.t1">
    <property type="protein sequence ID" value="PSAMB.scaffold12262size2853.g34751.t1"/>
    <property type="gene ID" value="PSAMB.scaffold12262size2853.g34751"/>
</dbReference>
<sequence>MNWGERMRCQSLAVVVGVRRIGRWAICTRHACKVGREKRRWRLCAGRPKSDAPMVATELFASEPVDHWSDPTPLSSPSLSLSLSLSRSSLRRAPTSSISSQTDQLRGPPPRSSDCLRRPLPPLVTHKQRRTRTAGANCEDSGE</sequence>
<evidence type="ECO:0000313" key="3">
    <source>
        <dbReference type="WBParaSite" id="PSAMB.scaffold12262size2853.g34751.t1"/>
    </source>
</evidence>